<proteinExistence type="predicted"/>
<sequence length="118" mass="13575">MHSPDRHYSIITSLQRPQPPLPPNQLQKPDPSELQPIHTTQYTEPAFSLHSNANSSLSYQFTLLLNPTKTPIPAPTQKPMPNTKHETRTHSITTHNYSPQKHQHKTNLIHIHNQCPHY</sequence>
<feature type="region of interest" description="Disordered" evidence="1">
    <location>
        <begin position="68"/>
        <end position="88"/>
    </location>
</feature>
<comment type="caution">
    <text evidence="2">The sequence shown here is derived from an EMBL/GenBank/DDBJ whole genome shotgun (WGS) entry which is preliminary data.</text>
</comment>
<protein>
    <submittedName>
        <fullName evidence="2">Uncharacterized protein</fullName>
    </submittedName>
</protein>
<accession>A0A8T0I5T4</accession>
<evidence type="ECO:0000256" key="1">
    <source>
        <dbReference type="SAM" id="MobiDB-lite"/>
    </source>
</evidence>
<dbReference type="Proteomes" id="UP000822688">
    <property type="component" value="Chromosome 4"/>
</dbReference>
<reference evidence="2" key="1">
    <citation type="submission" date="2020-06" db="EMBL/GenBank/DDBJ databases">
        <title>WGS assembly of Ceratodon purpureus strain R40.</title>
        <authorList>
            <person name="Carey S.B."/>
            <person name="Jenkins J."/>
            <person name="Shu S."/>
            <person name="Lovell J.T."/>
            <person name="Sreedasyam A."/>
            <person name="Maumus F."/>
            <person name="Tiley G.P."/>
            <person name="Fernandez-Pozo N."/>
            <person name="Barry K."/>
            <person name="Chen C."/>
            <person name="Wang M."/>
            <person name="Lipzen A."/>
            <person name="Daum C."/>
            <person name="Saski C.A."/>
            <person name="Payton A.C."/>
            <person name="Mcbreen J.C."/>
            <person name="Conrad R.E."/>
            <person name="Kollar L.M."/>
            <person name="Olsson S."/>
            <person name="Huttunen S."/>
            <person name="Landis J.B."/>
            <person name="Wickett N.J."/>
            <person name="Johnson M.G."/>
            <person name="Rensing S.A."/>
            <person name="Grimwood J."/>
            <person name="Schmutz J."/>
            <person name="Mcdaniel S.F."/>
        </authorList>
    </citation>
    <scope>NUCLEOTIDE SEQUENCE</scope>
    <source>
        <strain evidence="2">R40</strain>
    </source>
</reference>
<keyword evidence="3" id="KW-1185">Reference proteome</keyword>
<name>A0A8T0I5T4_CERPU</name>
<organism evidence="2 3">
    <name type="scientific">Ceratodon purpureus</name>
    <name type="common">Fire moss</name>
    <name type="synonym">Dicranum purpureum</name>
    <dbReference type="NCBI Taxonomy" id="3225"/>
    <lineage>
        <taxon>Eukaryota</taxon>
        <taxon>Viridiplantae</taxon>
        <taxon>Streptophyta</taxon>
        <taxon>Embryophyta</taxon>
        <taxon>Bryophyta</taxon>
        <taxon>Bryophytina</taxon>
        <taxon>Bryopsida</taxon>
        <taxon>Dicranidae</taxon>
        <taxon>Pseudoditrichales</taxon>
        <taxon>Ditrichaceae</taxon>
        <taxon>Ceratodon</taxon>
    </lineage>
</organism>
<dbReference type="AlphaFoldDB" id="A0A8T0I5T4"/>
<evidence type="ECO:0000313" key="3">
    <source>
        <dbReference type="Proteomes" id="UP000822688"/>
    </source>
</evidence>
<evidence type="ECO:0000313" key="2">
    <source>
        <dbReference type="EMBL" id="KAG0579020.1"/>
    </source>
</evidence>
<feature type="region of interest" description="Disordered" evidence="1">
    <location>
        <begin position="1"/>
        <end position="42"/>
    </location>
</feature>
<dbReference type="EMBL" id="CM026424">
    <property type="protein sequence ID" value="KAG0579020.1"/>
    <property type="molecule type" value="Genomic_DNA"/>
</dbReference>
<gene>
    <name evidence="2" type="ORF">KC19_4G066500</name>
</gene>